<keyword evidence="5" id="KW-0175">Coiled coil</keyword>
<feature type="coiled-coil region" evidence="5">
    <location>
        <begin position="241"/>
        <end position="268"/>
    </location>
</feature>
<keyword evidence="2" id="KW-0963">Cytoplasm</keyword>
<dbReference type="PANTHER" id="PTHR47970">
    <property type="entry name" value="KINESIN-LIKE PROTEIN KIF11"/>
    <property type="match status" value="1"/>
</dbReference>
<evidence type="ECO:0000313" key="8">
    <source>
        <dbReference type="Proteomes" id="UP001212841"/>
    </source>
</evidence>
<sequence>MASPSTPDFPVRTVHFSADSLHHDARSDSGRSDDDHDFFDDLPPLHRPRFKPSEPRVDETQRQPTYDHSVDEPKPQPSVDFTYAHPTPPAKERNAAAAAHERQGGSNLRRGGGMAGFRNVRPSSAPPARKRKEALDPHIVEVYTKAMQSLSRTSPLRASPKRRPTAPHFSYKEPEALQEELNHAKQTINGLQQEKKELMTRVRILEQESTRMDKKYQDMLIVNSLSSSTAARIVPREDKTITDLKTVLRSYKKQNKELEGQIDALKKRFELKRMILVLVLTLLIHFPSTRFTKLAESQIECRVYFQENIGLKRLLQQHGKSPDDKLVDETSEQLLQYDQTIDELTNRLNEIEAENEEMKAHLSKLQNNLSDSSHTTSSLRDELASVHEHYRALDALHKSTLVELDQTKIESDKLREKLEGREKDLSSSRDECAMVRKEKEEVEGRTRDLERRAEAPAELEKAIASGKEVHAQAARKHEATLHQLEEMTRTKEGLDRDLEHQRSQTAILSNEIDTLQSTHQTALAELQKSHSRAVSTLTEEHQQTIDALRAEISQWKRKCDDAEERERRAREQSKDVENMWMSRLEVSEKMWKSRNQDVESDWEKRYRELEERLNGAEERRKDDEKGWQRQVEDLKFEVSNQALAVHRLETQRDLLTRECEGYQISYTRATQQITDLQRRLQDLESKHDSRSRGRRQHDDHRPISNVAYRQKVNPSTVSTRPELSIYDESDLLSSRRSSLPFSRSTSASSLSRSVRGSGNEGHDFERMDSSDSRFTEKMNLRMSRIAKDGSRETEHEQGVGLPPGGDRGFDKVAYIEDTGRSSEKRVFDSTRSIAQNEFVPRDGLAHRTGSIHDIGSTEEIASPSPEPEALIPSDVQADLVDQDAESQSAGVSDPFSVPRKSLEDFIVHEVTRSVVSLVGGEHSKHASRAASIHSRRPSAGARTHDAGEEHLVNLDSPTRSMIQLAPDPGPRLSSVDIRPPSKSASTATSKHHTTSPPSPASTRRSSLLRSRSRSQPHSLSRSTSRLSQGDRIESPAASVHSAKLHTPPPRSPSVQHTRTPSPQPSHHESPFHSRTTSIESFQPLSAPESEPGTPTLSRSVRSSSPVPSLATTEPTRVSESRSQRPDDSRSNADNPMHKRSLAGAPANDVPSSEHVAVDQSDMRGREEMVADDREDGAARKIQKTYRKFLARKRHQRAQSAKVAPLRLEPTDKEREEAAIKIQALARGRAVRRQKRREREAKALLGTTLTEL</sequence>
<feature type="compositionally biased region" description="Polar residues" evidence="6">
    <location>
        <begin position="1072"/>
        <end position="1083"/>
    </location>
</feature>
<keyword evidence="3" id="KW-0505">Motor protein</keyword>
<feature type="coiled-coil region" evidence="5">
    <location>
        <begin position="174"/>
        <end position="215"/>
    </location>
</feature>
<feature type="compositionally biased region" description="Low complexity" evidence="6">
    <location>
        <begin position="978"/>
        <end position="988"/>
    </location>
</feature>
<feature type="compositionally biased region" description="Polar residues" evidence="6">
    <location>
        <begin position="712"/>
        <end position="721"/>
    </location>
</feature>
<feature type="compositionally biased region" description="Basic and acidic residues" evidence="6">
    <location>
        <begin position="787"/>
        <end position="797"/>
    </location>
</feature>
<evidence type="ECO:0000256" key="3">
    <source>
        <dbReference type="ARBA" id="ARBA00023175"/>
    </source>
</evidence>
<dbReference type="Proteomes" id="UP001212841">
    <property type="component" value="Unassembled WGS sequence"/>
</dbReference>
<feature type="compositionally biased region" description="Basic and acidic residues" evidence="6">
    <location>
        <begin position="90"/>
        <end position="103"/>
    </location>
</feature>
<feature type="region of interest" description="Disordered" evidence="6">
    <location>
        <begin position="920"/>
        <end position="1177"/>
    </location>
</feature>
<evidence type="ECO:0000256" key="5">
    <source>
        <dbReference type="SAM" id="Coils"/>
    </source>
</evidence>
<evidence type="ECO:0000313" key="7">
    <source>
        <dbReference type="EMBL" id="KAJ3052487.1"/>
    </source>
</evidence>
<proteinExistence type="predicted"/>
<keyword evidence="4" id="KW-0206">Cytoskeleton</keyword>
<dbReference type="SMART" id="SM00015">
    <property type="entry name" value="IQ"/>
    <property type="match status" value="2"/>
</dbReference>
<organism evidence="7 8">
    <name type="scientific">Rhizophlyctis rosea</name>
    <dbReference type="NCBI Taxonomy" id="64517"/>
    <lineage>
        <taxon>Eukaryota</taxon>
        <taxon>Fungi</taxon>
        <taxon>Fungi incertae sedis</taxon>
        <taxon>Chytridiomycota</taxon>
        <taxon>Chytridiomycota incertae sedis</taxon>
        <taxon>Chytridiomycetes</taxon>
        <taxon>Rhizophlyctidales</taxon>
        <taxon>Rhizophlyctidaceae</taxon>
        <taxon>Rhizophlyctis</taxon>
    </lineage>
</organism>
<reference evidence="7" key="1">
    <citation type="submission" date="2020-05" db="EMBL/GenBank/DDBJ databases">
        <title>Phylogenomic resolution of chytrid fungi.</title>
        <authorList>
            <person name="Stajich J.E."/>
            <person name="Amses K."/>
            <person name="Simmons R."/>
            <person name="Seto K."/>
            <person name="Myers J."/>
            <person name="Bonds A."/>
            <person name="Quandt C.A."/>
            <person name="Barry K."/>
            <person name="Liu P."/>
            <person name="Grigoriev I."/>
            <person name="Longcore J.E."/>
            <person name="James T.Y."/>
        </authorList>
    </citation>
    <scope>NUCLEOTIDE SEQUENCE</scope>
    <source>
        <strain evidence="7">JEL0318</strain>
    </source>
</reference>
<evidence type="ECO:0000256" key="2">
    <source>
        <dbReference type="ARBA" id="ARBA00022490"/>
    </source>
</evidence>
<feature type="compositionally biased region" description="Low complexity" evidence="6">
    <location>
        <begin position="736"/>
        <end position="757"/>
    </location>
</feature>
<comment type="caution">
    <text evidence="7">The sequence shown here is derived from an EMBL/GenBank/DDBJ whole genome shotgun (WGS) entry which is preliminary data.</text>
</comment>
<evidence type="ECO:0000256" key="6">
    <source>
        <dbReference type="SAM" id="MobiDB-lite"/>
    </source>
</evidence>
<feature type="region of interest" description="Disordered" evidence="6">
    <location>
        <begin position="1190"/>
        <end position="1209"/>
    </location>
</feature>
<gene>
    <name evidence="7" type="ORF">HK097_006190</name>
</gene>
<dbReference type="Pfam" id="PF00612">
    <property type="entry name" value="IQ"/>
    <property type="match status" value="2"/>
</dbReference>
<feature type="compositionally biased region" description="Basic and acidic residues" evidence="6">
    <location>
        <begin position="683"/>
        <end position="702"/>
    </location>
</feature>
<feature type="coiled-coil region" evidence="5">
    <location>
        <begin position="404"/>
        <end position="452"/>
    </location>
</feature>
<evidence type="ECO:0000256" key="4">
    <source>
        <dbReference type="ARBA" id="ARBA00023212"/>
    </source>
</evidence>
<dbReference type="GO" id="GO:0072686">
    <property type="term" value="C:mitotic spindle"/>
    <property type="evidence" value="ECO:0007669"/>
    <property type="project" value="TreeGrafter"/>
</dbReference>
<feature type="region of interest" description="Disordered" evidence="6">
    <location>
        <begin position="18"/>
        <end position="132"/>
    </location>
</feature>
<dbReference type="SUPFAM" id="SSF52540">
    <property type="entry name" value="P-loop containing nucleoside triphosphate hydrolases"/>
    <property type="match status" value="1"/>
</dbReference>
<feature type="coiled-coil region" evidence="5">
    <location>
        <begin position="327"/>
        <end position="368"/>
    </location>
</feature>
<comment type="subcellular location">
    <subcellularLocation>
        <location evidence="1">Cytoplasm</location>
        <location evidence="1">Cytoskeleton</location>
    </subcellularLocation>
</comment>
<dbReference type="GO" id="GO:0005876">
    <property type="term" value="C:spindle microtubule"/>
    <property type="evidence" value="ECO:0007669"/>
    <property type="project" value="TreeGrafter"/>
</dbReference>
<feature type="compositionally biased region" description="Basic and acidic residues" evidence="6">
    <location>
        <begin position="20"/>
        <end position="34"/>
    </location>
</feature>
<dbReference type="EMBL" id="JADGJD010000290">
    <property type="protein sequence ID" value="KAJ3052487.1"/>
    <property type="molecule type" value="Genomic_DNA"/>
</dbReference>
<feature type="region of interest" description="Disordered" evidence="6">
    <location>
        <begin position="736"/>
        <end position="774"/>
    </location>
</feature>
<dbReference type="InterPro" id="IPR047149">
    <property type="entry name" value="KIF11-like"/>
</dbReference>
<feature type="compositionally biased region" description="Low complexity" evidence="6">
    <location>
        <begin position="1000"/>
        <end position="1025"/>
    </location>
</feature>
<dbReference type="GO" id="GO:0051231">
    <property type="term" value="P:spindle elongation"/>
    <property type="evidence" value="ECO:0007669"/>
    <property type="project" value="TreeGrafter"/>
</dbReference>
<feature type="compositionally biased region" description="Basic and acidic residues" evidence="6">
    <location>
        <begin position="942"/>
        <end position="952"/>
    </location>
</feature>
<feature type="region of interest" description="Disordered" evidence="6">
    <location>
        <begin position="683"/>
        <end position="721"/>
    </location>
</feature>
<feature type="region of interest" description="Disordered" evidence="6">
    <location>
        <begin position="787"/>
        <end position="809"/>
    </location>
</feature>
<accession>A0AAD5X2X4</accession>
<feature type="compositionally biased region" description="Basic and acidic residues" evidence="6">
    <location>
        <begin position="1160"/>
        <end position="1177"/>
    </location>
</feature>
<feature type="compositionally biased region" description="Low complexity" evidence="6">
    <location>
        <begin position="1096"/>
        <end position="1109"/>
    </location>
</feature>
<evidence type="ECO:0000256" key="1">
    <source>
        <dbReference type="ARBA" id="ARBA00004245"/>
    </source>
</evidence>
<dbReference type="InterPro" id="IPR027417">
    <property type="entry name" value="P-loop_NTPase"/>
</dbReference>
<dbReference type="Gene3D" id="1.20.5.190">
    <property type="match status" value="1"/>
</dbReference>
<feature type="compositionally biased region" description="Basic and acidic residues" evidence="6">
    <location>
        <begin position="1116"/>
        <end position="1130"/>
    </location>
</feature>
<dbReference type="PROSITE" id="PS50096">
    <property type="entry name" value="IQ"/>
    <property type="match status" value="2"/>
</dbReference>
<dbReference type="GO" id="GO:0008574">
    <property type="term" value="F:plus-end-directed microtubule motor activity"/>
    <property type="evidence" value="ECO:0007669"/>
    <property type="project" value="TreeGrafter"/>
</dbReference>
<keyword evidence="8" id="KW-1185">Reference proteome</keyword>
<feature type="compositionally biased region" description="Basic and acidic residues" evidence="6">
    <location>
        <begin position="760"/>
        <end position="774"/>
    </location>
</feature>
<protein>
    <submittedName>
        <fullName evidence="7">Uncharacterized protein</fullName>
    </submittedName>
</protein>
<dbReference type="GO" id="GO:0090307">
    <property type="term" value="P:mitotic spindle assembly"/>
    <property type="evidence" value="ECO:0007669"/>
    <property type="project" value="TreeGrafter"/>
</dbReference>
<dbReference type="AlphaFoldDB" id="A0AAD5X2X4"/>
<name>A0AAD5X2X4_9FUNG</name>
<dbReference type="InterPro" id="IPR000048">
    <property type="entry name" value="IQ_motif_EF-hand-BS"/>
</dbReference>
<dbReference type="PANTHER" id="PTHR47970:SF12">
    <property type="entry name" value="KINESIN FAMILY MEMBER 11"/>
    <property type="match status" value="1"/>
</dbReference>
<feature type="coiled-coil region" evidence="5">
    <location>
        <begin position="538"/>
        <end position="626"/>
    </location>
</feature>
<feature type="compositionally biased region" description="Basic and acidic residues" evidence="6">
    <location>
        <begin position="51"/>
        <end position="61"/>
    </location>
</feature>